<accession>A0ABV3ZGG4</accession>
<dbReference type="Pfam" id="PF01075">
    <property type="entry name" value="Glyco_transf_9"/>
    <property type="match status" value="1"/>
</dbReference>
<comment type="caution">
    <text evidence="3">The sequence shown here is derived from an EMBL/GenBank/DDBJ whole genome shotgun (WGS) entry which is preliminary data.</text>
</comment>
<dbReference type="SUPFAM" id="SSF53756">
    <property type="entry name" value="UDP-Glycosyltransferase/glycogen phosphorylase"/>
    <property type="match status" value="1"/>
</dbReference>
<dbReference type="RefSeq" id="WP_369330390.1">
    <property type="nucleotide sequence ID" value="NZ_JAULBC010000005.1"/>
</dbReference>
<keyword evidence="1 3" id="KW-0328">Glycosyltransferase</keyword>
<evidence type="ECO:0000313" key="4">
    <source>
        <dbReference type="Proteomes" id="UP001560573"/>
    </source>
</evidence>
<dbReference type="EC" id="2.4.-.-" evidence="3"/>
<evidence type="ECO:0000256" key="2">
    <source>
        <dbReference type="ARBA" id="ARBA00022679"/>
    </source>
</evidence>
<dbReference type="GO" id="GO:0016757">
    <property type="term" value="F:glycosyltransferase activity"/>
    <property type="evidence" value="ECO:0007669"/>
    <property type="project" value="UniProtKB-KW"/>
</dbReference>
<proteinExistence type="predicted"/>
<keyword evidence="2 3" id="KW-0808">Transferase</keyword>
<protein>
    <submittedName>
        <fullName evidence="3">Glycosyltransferase family 9 protein</fullName>
        <ecNumber evidence="3">2.4.-.-</ecNumber>
    </submittedName>
</protein>
<dbReference type="EMBL" id="JAULBC010000005">
    <property type="protein sequence ID" value="MEX6688982.1"/>
    <property type="molecule type" value="Genomic_DNA"/>
</dbReference>
<name>A0ABV3ZGG4_9BACT</name>
<keyword evidence="4" id="KW-1185">Reference proteome</keyword>
<dbReference type="Proteomes" id="UP001560573">
    <property type="component" value="Unassembled WGS sequence"/>
</dbReference>
<gene>
    <name evidence="3" type="ORF">QTN47_15850</name>
</gene>
<evidence type="ECO:0000256" key="1">
    <source>
        <dbReference type="ARBA" id="ARBA00022676"/>
    </source>
</evidence>
<dbReference type="CDD" id="cd03789">
    <property type="entry name" value="GT9_LPS_heptosyltransferase"/>
    <property type="match status" value="1"/>
</dbReference>
<evidence type="ECO:0000313" key="3">
    <source>
        <dbReference type="EMBL" id="MEX6688982.1"/>
    </source>
</evidence>
<dbReference type="InterPro" id="IPR051199">
    <property type="entry name" value="LPS_LOS_Heptosyltrfase"/>
</dbReference>
<dbReference type="Gene3D" id="3.40.50.2000">
    <property type="entry name" value="Glycogen Phosphorylase B"/>
    <property type="match status" value="2"/>
</dbReference>
<reference evidence="3 4" key="1">
    <citation type="submission" date="2023-07" db="EMBL/GenBank/DDBJ databases">
        <authorList>
            <person name="Lian W.-H."/>
        </authorList>
    </citation>
    <scope>NUCLEOTIDE SEQUENCE [LARGE SCALE GENOMIC DNA]</scope>
    <source>
        <strain evidence="3 4">SYSU DXS3180</strain>
    </source>
</reference>
<dbReference type="InterPro" id="IPR002201">
    <property type="entry name" value="Glyco_trans_9"/>
</dbReference>
<dbReference type="PANTHER" id="PTHR30160:SF1">
    <property type="entry name" value="LIPOPOLYSACCHARIDE 1,2-N-ACETYLGLUCOSAMINETRANSFERASE-RELATED"/>
    <property type="match status" value="1"/>
</dbReference>
<dbReference type="PANTHER" id="PTHR30160">
    <property type="entry name" value="TETRAACYLDISACCHARIDE 4'-KINASE-RELATED"/>
    <property type="match status" value="1"/>
</dbReference>
<sequence length="334" mass="37861">MNKRFLVIQTAFIGDVILATGVLEKLHAFYPEAEIDYMVRKGNESMLKNHPYIRNVLVWNKKENKYGNLLKLLKQIREAKYDKVINVQRFAATGFITAFSNAKEKIGFDKNPWSFAFTKKVKHIVSNVSDPHIFHEIERNNKLIEDFTDDKPAKPRLYPTKEDYSSVEQYKQQPYICIAPASVWFTKQYPPEKWISFIKKLPDNLLVYLVGAPNDSDLCNIIKDATGGNVINLAGKLDFLQSCALFKDARMNYVNDSAPMHLASSVNAPVTAVYCSTINAFGFGPLSDKRFVVETKINLSCRPCGLHGHASCPEGHFKCALTIEDQQLLNSIDN</sequence>
<organism evidence="3 4">
    <name type="scientific">Danxiaibacter flavus</name>
    <dbReference type="NCBI Taxonomy" id="3049108"/>
    <lineage>
        <taxon>Bacteria</taxon>
        <taxon>Pseudomonadati</taxon>
        <taxon>Bacteroidota</taxon>
        <taxon>Chitinophagia</taxon>
        <taxon>Chitinophagales</taxon>
        <taxon>Chitinophagaceae</taxon>
        <taxon>Danxiaibacter</taxon>
    </lineage>
</organism>